<dbReference type="Gene3D" id="1.25.40.10">
    <property type="entry name" value="Tetratricopeptide repeat domain"/>
    <property type="match status" value="2"/>
</dbReference>
<keyword evidence="2 3" id="KW-0802">TPR repeat</keyword>
<name>A0A0G0T1R8_9BACT</name>
<evidence type="ECO:0000256" key="2">
    <source>
        <dbReference type="ARBA" id="ARBA00022803"/>
    </source>
</evidence>
<dbReference type="SMART" id="SM00028">
    <property type="entry name" value="TPR"/>
    <property type="match status" value="3"/>
</dbReference>
<protein>
    <submittedName>
        <fullName evidence="4">Tetratricopeptide TPR_1 repeat-containing protein</fullName>
    </submittedName>
</protein>
<dbReference type="PANTHER" id="PTHR44943:SF8">
    <property type="entry name" value="TPR REPEAT-CONTAINING PROTEIN MJ0263"/>
    <property type="match status" value="1"/>
</dbReference>
<feature type="repeat" description="TPR" evidence="3">
    <location>
        <begin position="107"/>
        <end position="140"/>
    </location>
</feature>
<keyword evidence="1" id="KW-0677">Repeat</keyword>
<dbReference type="PATRIC" id="fig|1618642.3.peg.843"/>
<evidence type="ECO:0000313" key="4">
    <source>
        <dbReference type="EMBL" id="KKR31772.1"/>
    </source>
</evidence>
<feature type="repeat" description="TPR" evidence="3">
    <location>
        <begin position="73"/>
        <end position="106"/>
    </location>
</feature>
<sequence>MNKKTLTLTLCILVVLTGCSLQKDISFGIKDNKSQSAATGNVEVNTLPMYGGMDKTESIDEFKKLGNQRFVESKNTVELGWQYYNQKDFDTAMKRFNQAWMLDQENPDVFWGFGIISAEKGNIDDAIKYLKMAYQLGPKNSEIAYNLGYMHSQKSYASNLSKTDKDFNLNEAIKYFEQATLINPKVDYYYGEWASALYELGQYEASLKKVELAEMYGKGDPVFRKMVEEKIKK</sequence>
<evidence type="ECO:0000256" key="1">
    <source>
        <dbReference type="ARBA" id="ARBA00022737"/>
    </source>
</evidence>
<dbReference type="InterPro" id="IPR011990">
    <property type="entry name" value="TPR-like_helical_dom_sf"/>
</dbReference>
<dbReference type="Proteomes" id="UP000034137">
    <property type="component" value="Unassembled WGS sequence"/>
</dbReference>
<dbReference type="PANTHER" id="PTHR44943">
    <property type="entry name" value="CELLULOSE SYNTHASE OPERON PROTEIN C"/>
    <property type="match status" value="1"/>
</dbReference>
<proteinExistence type="predicted"/>
<dbReference type="Pfam" id="PF14559">
    <property type="entry name" value="TPR_19"/>
    <property type="match status" value="1"/>
</dbReference>
<dbReference type="InterPro" id="IPR019734">
    <property type="entry name" value="TPR_rpt"/>
</dbReference>
<dbReference type="PROSITE" id="PS50005">
    <property type="entry name" value="TPR"/>
    <property type="match status" value="2"/>
</dbReference>
<accession>A0A0G0T1R8</accession>
<dbReference type="Pfam" id="PF13181">
    <property type="entry name" value="TPR_8"/>
    <property type="match status" value="1"/>
</dbReference>
<organism evidence="4 5">
    <name type="scientific">Candidatus Falkowbacteria bacterium GW2011_GWF2_39_8</name>
    <dbReference type="NCBI Taxonomy" id="1618642"/>
    <lineage>
        <taxon>Bacteria</taxon>
        <taxon>Candidatus Falkowiibacteriota</taxon>
    </lineage>
</organism>
<evidence type="ECO:0000313" key="5">
    <source>
        <dbReference type="Proteomes" id="UP000034137"/>
    </source>
</evidence>
<dbReference type="SUPFAM" id="SSF48452">
    <property type="entry name" value="TPR-like"/>
    <property type="match status" value="1"/>
</dbReference>
<gene>
    <name evidence="4" type="ORF">UT64_C0051G0003</name>
</gene>
<comment type="caution">
    <text evidence="4">The sequence shown here is derived from an EMBL/GenBank/DDBJ whole genome shotgun (WGS) entry which is preliminary data.</text>
</comment>
<evidence type="ECO:0000256" key="3">
    <source>
        <dbReference type="PROSITE-ProRule" id="PRU00339"/>
    </source>
</evidence>
<dbReference type="InterPro" id="IPR051685">
    <property type="entry name" value="Ycf3/AcsC/BcsC/TPR_MFPF"/>
</dbReference>
<reference evidence="4 5" key="1">
    <citation type="journal article" date="2015" name="Nature">
        <title>rRNA introns, odd ribosomes, and small enigmatic genomes across a large radiation of phyla.</title>
        <authorList>
            <person name="Brown C.T."/>
            <person name="Hug L.A."/>
            <person name="Thomas B.C."/>
            <person name="Sharon I."/>
            <person name="Castelle C.J."/>
            <person name="Singh A."/>
            <person name="Wilkins M.J."/>
            <person name="Williams K.H."/>
            <person name="Banfield J.F."/>
        </authorList>
    </citation>
    <scope>NUCLEOTIDE SEQUENCE [LARGE SCALE GENOMIC DNA]</scope>
</reference>
<dbReference type="AlphaFoldDB" id="A0A0G0T1R8"/>
<dbReference type="EMBL" id="LBXO01000051">
    <property type="protein sequence ID" value="KKR31772.1"/>
    <property type="molecule type" value="Genomic_DNA"/>
</dbReference>
<dbReference type="PROSITE" id="PS51257">
    <property type="entry name" value="PROKAR_LIPOPROTEIN"/>
    <property type="match status" value="1"/>
</dbReference>